<dbReference type="Proteomes" id="UP001356427">
    <property type="component" value="Unassembled WGS sequence"/>
</dbReference>
<gene>
    <name evidence="2" type="ORF">J4Q44_G00013490</name>
</gene>
<dbReference type="EMBL" id="JAGTTL010000001">
    <property type="protein sequence ID" value="KAK6329371.1"/>
    <property type="molecule type" value="Genomic_DNA"/>
</dbReference>
<evidence type="ECO:0000313" key="3">
    <source>
        <dbReference type="Proteomes" id="UP001356427"/>
    </source>
</evidence>
<sequence length="118" mass="13048">MPVSAGQFLCGNKRLKSWEVNFAYAEQRNALVKLTDPSSRSSPSNSEDDSQQSDKGEGEHSEEPKGLSAQPSPWRRSPGRKSLTSTLRTCFFDCPALGFLPARVNRKSHAKVNSKSQH</sequence>
<feature type="compositionally biased region" description="Basic and acidic residues" evidence="1">
    <location>
        <begin position="52"/>
        <end position="65"/>
    </location>
</feature>
<dbReference type="AlphaFoldDB" id="A0AAN8NK16"/>
<feature type="compositionally biased region" description="Low complexity" evidence="1">
    <location>
        <begin position="36"/>
        <end position="45"/>
    </location>
</feature>
<proteinExistence type="predicted"/>
<feature type="region of interest" description="Disordered" evidence="1">
    <location>
        <begin position="34"/>
        <end position="81"/>
    </location>
</feature>
<keyword evidence="3" id="KW-1185">Reference proteome</keyword>
<evidence type="ECO:0000313" key="2">
    <source>
        <dbReference type="EMBL" id="KAK6329371.1"/>
    </source>
</evidence>
<organism evidence="2 3">
    <name type="scientific">Coregonus suidteri</name>
    <dbReference type="NCBI Taxonomy" id="861788"/>
    <lineage>
        <taxon>Eukaryota</taxon>
        <taxon>Metazoa</taxon>
        <taxon>Chordata</taxon>
        <taxon>Craniata</taxon>
        <taxon>Vertebrata</taxon>
        <taxon>Euteleostomi</taxon>
        <taxon>Actinopterygii</taxon>
        <taxon>Neopterygii</taxon>
        <taxon>Teleostei</taxon>
        <taxon>Protacanthopterygii</taxon>
        <taxon>Salmoniformes</taxon>
        <taxon>Salmonidae</taxon>
        <taxon>Coregoninae</taxon>
        <taxon>Coregonus</taxon>
    </lineage>
</organism>
<protein>
    <submittedName>
        <fullName evidence="2">Uncharacterized protein</fullName>
    </submittedName>
</protein>
<comment type="caution">
    <text evidence="2">The sequence shown here is derived from an EMBL/GenBank/DDBJ whole genome shotgun (WGS) entry which is preliminary data.</text>
</comment>
<accession>A0AAN8NK16</accession>
<name>A0AAN8NK16_9TELE</name>
<evidence type="ECO:0000256" key="1">
    <source>
        <dbReference type="SAM" id="MobiDB-lite"/>
    </source>
</evidence>
<reference evidence="2 3" key="1">
    <citation type="submission" date="2021-04" db="EMBL/GenBank/DDBJ databases">
        <authorList>
            <person name="De Guttry C."/>
            <person name="Zahm M."/>
            <person name="Klopp C."/>
            <person name="Cabau C."/>
            <person name="Louis A."/>
            <person name="Berthelot C."/>
            <person name="Parey E."/>
            <person name="Roest Crollius H."/>
            <person name="Montfort J."/>
            <person name="Robinson-Rechavi M."/>
            <person name="Bucao C."/>
            <person name="Bouchez O."/>
            <person name="Gislard M."/>
            <person name="Lluch J."/>
            <person name="Milhes M."/>
            <person name="Lampietro C."/>
            <person name="Lopez Roques C."/>
            <person name="Donnadieu C."/>
            <person name="Braasch I."/>
            <person name="Desvignes T."/>
            <person name="Postlethwait J."/>
            <person name="Bobe J."/>
            <person name="Wedekind C."/>
            <person name="Guiguen Y."/>
        </authorList>
    </citation>
    <scope>NUCLEOTIDE SEQUENCE [LARGE SCALE GENOMIC DNA]</scope>
    <source>
        <strain evidence="2">Cs_M1</strain>
        <tissue evidence="2">Blood</tissue>
    </source>
</reference>